<evidence type="ECO:0000313" key="3">
    <source>
        <dbReference type="Proteomes" id="UP000523601"/>
    </source>
</evidence>
<sequence>MAKRKRLMPAQGSYLSEPLETKSALGAPAGLGHSAAPIAKVASEASVHAALQELSDTLETARNKGLIIAEIPLGAIDEGYLVRDRMEQDEDEMSALVESIRSRGQQTPIEVLALDDGRYGLISGCRRLTALRRLHAETSDSRFATARALVVRADTAESAYVAMVEENEIRVNLSHYERARIVTKALAEGVFPSLKASLQTLFANVPRAKRSKIGSFVTLVDELDDVLRHPTAISEKLGLALVREMNEDEAFTSRLRTALSEHIRETAAEEIDVLQSSLQGATDAVEPTVTPVVDASKQTVDVPVRSVTNTVQVLPNVKLGFSAERKRIELTGNGVDTGLMQALEEWLKQR</sequence>
<evidence type="ECO:0000313" key="2">
    <source>
        <dbReference type="EMBL" id="NVO29169.1"/>
    </source>
</evidence>
<dbReference type="Gene3D" id="3.90.1530.30">
    <property type="match status" value="1"/>
</dbReference>
<protein>
    <submittedName>
        <fullName evidence="2">ParB N-terminal domain-containing protein</fullName>
    </submittedName>
</protein>
<evidence type="ECO:0000259" key="1">
    <source>
        <dbReference type="SMART" id="SM00470"/>
    </source>
</evidence>
<feature type="domain" description="ParB-like N-terminal" evidence="1">
    <location>
        <begin position="69"/>
        <end position="168"/>
    </location>
</feature>
<organism evidence="2 3">
    <name type="scientific">Donghicola mangrovi</name>
    <dbReference type="NCBI Taxonomy" id="2729614"/>
    <lineage>
        <taxon>Bacteria</taxon>
        <taxon>Pseudomonadati</taxon>
        <taxon>Pseudomonadota</taxon>
        <taxon>Alphaproteobacteria</taxon>
        <taxon>Rhodobacterales</taxon>
        <taxon>Roseobacteraceae</taxon>
        <taxon>Donghicola</taxon>
    </lineage>
</organism>
<name>A0ABX2PI96_9RHOB</name>
<reference evidence="2 3" key="1">
    <citation type="submission" date="2020-04" db="EMBL/GenBank/DDBJ databases">
        <title>Donghicola sp., a member of the Rhodobacteraceae family isolated from mangrove forest in Thailand.</title>
        <authorList>
            <person name="Charoenyingcharoen P."/>
            <person name="Yukphan P."/>
        </authorList>
    </citation>
    <scope>NUCLEOTIDE SEQUENCE [LARGE SCALE GENOMIC DNA]</scope>
    <source>
        <strain evidence="2 3">C2-DW-16</strain>
    </source>
</reference>
<accession>A0ABX2PI96</accession>
<proteinExistence type="predicted"/>
<dbReference type="Proteomes" id="UP000523601">
    <property type="component" value="Unassembled WGS sequence"/>
</dbReference>
<dbReference type="RefSeq" id="WP_176855860.1">
    <property type="nucleotide sequence ID" value="NZ_JABCJD010000011.1"/>
</dbReference>
<dbReference type="InterPro" id="IPR050336">
    <property type="entry name" value="Chromosome_partition/occlusion"/>
</dbReference>
<gene>
    <name evidence="2" type="ORF">HJ526_17225</name>
</gene>
<keyword evidence="3" id="KW-1185">Reference proteome</keyword>
<dbReference type="Pfam" id="PF02195">
    <property type="entry name" value="ParB_N"/>
    <property type="match status" value="1"/>
</dbReference>
<dbReference type="EMBL" id="JABCJD010000011">
    <property type="protein sequence ID" value="NVO29169.1"/>
    <property type="molecule type" value="Genomic_DNA"/>
</dbReference>
<dbReference type="SMART" id="SM00470">
    <property type="entry name" value="ParB"/>
    <property type="match status" value="1"/>
</dbReference>
<dbReference type="InterPro" id="IPR037972">
    <property type="entry name" value="RepB_N"/>
</dbReference>
<dbReference type="CDD" id="cd16405">
    <property type="entry name" value="RepB_like_N"/>
    <property type="match status" value="1"/>
</dbReference>
<comment type="caution">
    <text evidence="2">The sequence shown here is derived from an EMBL/GenBank/DDBJ whole genome shotgun (WGS) entry which is preliminary data.</text>
</comment>
<dbReference type="InterPro" id="IPR036086">
    <property type="entry name" value="ParB/Sulfiredoxin_sf"/>
</dbReference>
<dbReference type="InterPro" id="IPR003115">
    <property type="entry name" value="ParB_N"/>
</dbReference>
<dbReference type="PANTHER" id="PTHR33375">
    <property type="entry name" value="CHROMOSOME-PARTITIONING PROTEIN PARB-RELATED"/>
    <property type="match status" value="1"/>
</dbReference>
<dbReference type="PANTHER" id="PTHR33375:SF1">
    <property type="entry name" value="CHROMOSOME-PARTITIONING PROTEIN PARB-RELATED"/>
    <property type="match status" value="1"/>
</dbReference>
<dbReference type="SUPFAM" id="SSF110849">
    <property type="entry name" value="ParB/Sulfiredoxin"/>
    <property type="match status" value="1"/>
</dbReference>